<dbReference type="OrthoDB" id="9815351at2"/>
<sequence length="339" mass="37363">MKVVALVESEDHVCCRYRVAAFRPFLERAGYDLVIHALPKSLARRVPIYRVARAADAVIVQRKLLRGLEVALLRRWTKTLIFDYDDAVWLRDSYSPKGFDSLKRSARFWAVARVADAVFAGNDYLAEYARRYAPADRVAVIPTCVDPAAYPVADGNSTDPVRLVWVGSASTLKGLDRFRDTLEQVGRAVPGVRLKLICDKFLEFDHLPVDCVQWAETTEAGEIAAADIGIGWVPDDPWSRGKCGLKILQYQAAGLPVIANPVGVQAAFVRDGVTGFQAETPEQWVAAVRTLAGDAALRRALGAAGRRQIEEQYSVAAGARLWVEQLDRLCRPTAVNTPG</sequence>
<dbReference type="GO" id="GO:0016740">
    <property type="term" value="F:transferase activity"/>
    <property type="evidence" value="ECO:0007669"/>
    <property type="project" value="UniProtKB-KW"/>
</dbReference>
<dbReference type="AlphaFoldDB" id="A0A225DQY4"/>
<evidence type="ECO:0000313" key="2">
    <source>
        <dbReference type="Proteomes" id="UP000214646"/>
    </source>
</evidence>
<gene>
    <name evidence="1" type="ORF">FRUB_03489</name>
</gene>
<protein>
    <submittedName>
        <fullName evidence="1">Glycosyl transferase, group 1</fullName>
    </submittedName>
</protein>
<dbReference type="CDD" id="cd03801">
    <property type="entry name" value="GT4_PimA-like"/>
    <property type="match status" value="1"/>
</dbReference>
<evidence type="ECO:0000313" key="1">
    <source>
        <dbReference type="EMBL" id="OWK43890.1"/>
    </source>
</evidence>
<keyword evidence="1" id="KW-0808">Transferase</keyword>
<reference evidence="2" key="1">
    <citation type="submission" date="2017-06" db="EMBL/GenBank/DDBJ databases">
        <title>Genome analysis of Fimbriiglobus ruber SP5, the first member of the order Planctomycetales with confirmed chitinolytic capability.</title>
        <authorList>
            <person name="Ravin N.V."/>
            <person name="Rakitin A.L."/>
            <person name="Ivanova A.A."/>
            <person name="Beletsky A.V."/>
            <person name="Kulichevskaya I.S."/>
            <person name="Mardanov A.V."/>
            <person name="Dedysh S.N."/>
        </authorList>
    </citation>
    <scope>NUCLEOTIDE SEQUENCE [LARGE SCALE GENOMIC DNA]</scope>
    <source>
        <strain evidence="2">SP5</strain>
    </source>
</reference>
<comment type="caution">
    <text evidence="1">The sequence shown here is derived from an EMBL/GenBank/DDBJ whole genome shotgun (WGS) entry which is preliminary data.</text>
</comment>
<dbReference type="SUPFAM" id="SSF53756">
    <property type="entry name" value="UDP-Glycosyltransferase/glycogen phosphorylase"/>
    <property type="match status" value="1"/>
</dbReference>
<keyword evidence="2" id="KW-1185">Reference proteome</keyword>
<dbReference type="Proteomes" id="UP000214646">
    <property type="component" value="Unassembled WGS sequence"/>
</dbReference>
<dbReference type="PANTHER" id="PTHR12526">
    <property type="entry name" value="GLYCOSYLTRANSFERASE"/>
    <property type="match status" value="1"/>
</dbReference>
<accession>A0A225DQY4</accession>
<proteinExistence type="predicted"/>
<dbReference type="EMBL" id="NIDE01000004">
    <property type="protein sequence ID" value="OWK43890.1"/>
    <property type="molecule type" value="Genomic_DNA"/>
</dbReference>
<dbReference type="RefSeq" id="WP_161967422.1">
    <property type="nucleotide sequence ID" value="NZ_NIDE01000004.1"/>
</dbReference>
<name>A0A225DQY4_9BACT</name>
<organism evidence="1 2">
    <name type="scientific">Fimbriiglobus ruber</name>
    <dbReference type="NCBI Taxonomy" id="1908690"/>
    <lineage>
        <taxon>Bacteria</taxon>
        <taxon>Pseudomonadati</taxon>
        <taxon>Planctomycetota</taxon>
        <taxon>Planctomycetia</taxon>
        <taxon>Gemmatales</taxon>
        <taxon>Gemmataceae</taxon>
        <taxon>Fimbriiglobus</taxon>
    </lineage>
</organism>
<dbReference type="Gene3D" id="3.40.50.2000">
    <property type="entry name" value="Glycogen Phosphorylase B"/>
    <property type="match status" value="3"/>
</dbReference>
<dbReference type="Pfam" id="PF13692">
    <property type="entry name" value="Glyco_trans_1_4"/>
    <property type="match status" value="1"/>
</dbReference>